<dbReference type="Gene3D" id="3.10.490.10">
    <property type="entry name" value="Gamma-glutamyl cyclotransferase-like"/>
    <property type="match status" value="1"/>
</dbReference>
<dbReference type="Pfam" id="PF13772">
    <property type="entry name" value="AIG2_2"/>
    <property type="match status" value="1"/>
</dbReference>
<reference evidence="4 5" key="1">
    <citation type="submission" date="2019-07" db="EMBL/GenBank/DDBJ databases">
        <title>The pathways for chlorine oxyanion respiration interact through the shared metabolite chlorate.</title>
        <authorList>
            <person name="Barnum T.P."/>
            <person name="Cheng Y."/>
            <person name="Hill K.A."/>
            <person name="Lucas L.N."/>
            <person name="Carlson H.K."/>
            <person name="Coates J.D."/>
        </authorList>
    </citation>
    <scope>NUCLEOTIDE SEQUENCE [LARGE SCALE GENOMIC DNA]</scope>
    <source>
        <strain evidence="4">BK-3</strain>
    </source>
</reference>
<dbReference type="GO" id="GO:0003839">
    <property type="term" value="F:gamma-glutamylcyclotransferase activity"/>
    <property type="evidence" value="ECO:0007669"/>
    <property type="project" value="InterPro"/>
</dbReference>
<dbReference type="InterPro" id="IPR036568">
    <property type="entry name" value="GGCT-like_sf"/>
</dbReference>
<evidence type="ECO:0000313" key="4">
    <source>
        <dbReference type="EMBL" id="TVT59136.1"/>
    </source>
</evidence>
<dbReference type="AlphaFoldDB" id="A0A558DDQ2"/>
<evidence type="ECO:0000313" key="5">
    <source>
        <dbReference type="Proteomes" id="UP000317355"/>
    </source>
</evidence>
<dbReference type="PANTHER" id="PTHR12935">
    <property type="entry name" value="GAMMA-GLUTAMYLCYCLOTRANSFERASE"/>
    <property type="match status" value="1"/>
</dbReference>
<sequence>MHYFAYGSNMSTRRLGERIHSARALTISTLAGHQLCWHKLGRDGSGKCDAFYTGEKVDRVMGVLYEIALSDRPLLDQFEGVGAGYEVASVELVLPTGEQQQAFTYRATRIDSSFLPYHWYKEHVLQGAREHALPDAYIEQLESVVSMEDIDRLRHTRELLIYC</sequence>
<accession>A0A558DDQ2</accession>
<organism evidence="4 5">
    <name type="scientific">Sedimenticola thiotaurini</name>
    <dbReference type="NCBI Taxonomy" id="1543721"/>
    <lineage>
        <taxon>Bacteria</taxon>
        <taxon>Pseudomonadati</taxon>
        <taxon>Pseudomonadota</taxon>
        <taxon>Gammaproteobacteria</taxon>
        <taxon>Chromatiales</taxon>
        <taxon>Sedimenticolaceae</taxon>
        <taxon>Sedimenticola</taxon>
    </lineage>
</organism>
<name>A0A558DDQ2_9GAMM</name>
<feature type="active site" description="Proton acceptor" evidence="2">
    <location>
        <position position="79"/>
    </location>
</feature>
<feature type="binding site" evidence="3">
    <location>
        <position position="120"/>
    </location>
    <ligand>
        <name>substrate</name>
    </ligand>
</feature>
<gene>
    <name evidence="4" type="ORF">FHK82_03225</name>
</gene>
<proteinExistence type="predicted"/>
<keyword evidence="4" id="KW-0808">Transferase</keyword>
<evidence type="ECO:0000256" key="1">
    <source>
        <dbReference type="ARBA" id="ARBA00023239"/>
    </source>
</evidence>
<dbReference type="SUPFAM" id="SSF110857">
    <property type="entry name" value="Gamma-glutamyl cyclotransferase-like"/>
    <property type="match status" value="1"/>
</dbReference>
<dbReference type="Proteomes" id="UP000317355">
    <property type="component" value="Unassembled WGS sequence"/>
</dbReference>
<dbReference type="EMBL" id="VMRY01000005">
    <property type="protein sequence ID" value="TVT59136.1"/>
    <property type="molecule type" value="Genomic_DNA"/>
</dbReference>
<dbReference type="GO" id="GO:0016740">
    <property type="term" value="F:transferase activity"/>
    <property type="evidence" value="ECO:0007669"/>
    <property type="project" value="UniProtKB-KW"/>
</dbReference>
<comment type="caution">
    <text evidence="4">The sequence shown here is derived from an EMBL/GenBank/DDBJ whole genome shotgun (WGS) entry which is preliminary data.</text>
</comment>
<dbReference type="InterPro" id="IPR013024">
    <property type="entry name" value="GGCT-like"/>
</dbReference>
<feature type="binding site" evidence="3">
    <location>
        <begin position="3"/>
        <end position="8"/>
    </location>
    <ligand>
        <name>substrate</name>
    </ligand>
</feature>
<evidence type="ECO:0000256" key="2">
    <source>
        <dbReference type="PIRSR" id="PIRSR617939-1"/>
    </source>
</evidence>
<evidence type="ECO:0000256" key="3">
    <source>
        <dbReference type="PIRSR" id="PIRSR617939-2"/>
    </source>
</evidence>
<protein>
    <submittedName>
        <fullName evidence="4">Gamma-glutamylcyclotransferase</fullName>
    </submittedName>
</protein>
<keyword evidence="1" id="KW-0456">Lyase</keyword>
<dbReference type="InterPro" id="IPR017939">
    <property type="entry name" value="G-Glutamylcylcotransferase"/>
</dbReference>
<dbReference type="CDD" id="cd06661">
    <property type="entry name" value="GGCT_like"/>
    <property type="match status" value="1"/>
</dbReference>
<dbReference type="PANTHER" id="PTHR12935:SF0">
    <property type="entry name" value="GAMMA-GLUTAMYLCYCLOTRANSFERASE"/>
    <property type="match status" value="1"/>
</dbReference>